<organism evidence="1 2">
    <name type="scientific">Rhynocoris fuscipes</name>
    <dbReference type="NCBI Taxonomy" id="488301"/>
    <lineage>
        <taxon>Eukaryota</taxon>
        <taxon>Metazoa</taxon>
        <taxon>Ecdysozoa</taxon>
        <taxon>Arthropoda</taxon>
        <taxon>Hexapoda</taxon>
        <taxon>Insecta</taxon>
        <taxon>Pterygota</taxon>
        <taxon>Neoptera</taxon>
        <taxon>Paraneoptera</taxon>
        <taxon>Hemiptera</taxon>
        <taxon>Heteroptera</taxon>
        <taxon>Panheteroptera</taxon>
        <taxon>Cimicomorpha</taxon>
        <taxon>Reduviidae</taxon>
        <taxon>Harpactorinae</taxon>
        <taxon>Harpactorini</taxon>
        <taxon>Rhynocoris</taxon>
    </lineage>
</organism>
<dbReference type="AlphaFoldDB" id="A0AAW1DC10"/>
<sequence length="70" mass="8055">MGTQMEQPSIPLNFRSAKRFTKEALYGKMNREYLGKVGGKQWAALCKPDGQIPTRYFYVSEKLLEPEIVD</sequence>
<dbReference type="EMBL" id="JAPXFL010000005">
    <property type="protein sequence ID" value="KAK9506688.1"/>
    <property type="molecule type" value="Genomic_DNA"/>
</dbReference>
<keyword evidence="2" id="KW-1185">Reference proteome</keyword>
<comment type="caution">
    <text evidence="1">The sequence shown here is derived from an EMBL/GenBank/DDBJ whole genome shotgun (WGS) entry which is preliminary data.</text>
</comment>
<protein>
    <submittedName>
        <fullName evidence="1">Uncharacterized protein</fullName>
    </submittedName>
</protein>
<evidence type="ECO:0000313" key="2">
    <source>
        <dbReference type="Proteomes" id="UP001461498"/>
    </source>
</evidence>
<gene>
    <name evidence="1" type="ORF">O3M35_008576</name>
</gene>
<dbReference type="Proteomes" id="UP001461498">
    <property type="component" value="Unassembled WGS sequence"/>
</dbReference>
<evidence type="ECO:0000313" key="1">
    <source>
        <dbReference type="EMBL" id="KAK9506688.1"/>
    </source>
</evidence>
<accession>A0AAW1DC10</accession>
<name>A0AAW1DC10_9HEMI</name>
<reference evidence="1 2" key="1">
    <citation type="submission" date="2022-12" db="EMBL/GenBank/DDBJ databases">
        <title>Chromosome-level genome assembly of true bugs.</title>
        <authorList>
            <person name="Ma L."/>
            <person name="Li H."/>
        </authorList>
    </citation>
    <scope>NUCLEOTIDE SEQUENCE [LARGE SCALE GENOMIC DNA]</scope>
    <source>
        <strain evidence="1">Lab_2022b</strain>
    </source>
</reference>
<proteinExistence type="predicted"/>